<evidence type="ECO:0000313" key="1">
    <source>
        <dbReference type="EMBL" id="KAK9531192.1"/>
    </source>
</evidence>
<dbReference type="AlphaFoldDB" id="A0AAW1F9X8"/>
<reference evidence="1 2" key="1">
    <citation type="journal article" date="2024" name="Genome Biol. Evol.">
        <title>Chromosome-level genome assembly of the viviparous eelpout Zoarces viviparus.</title>
        <authorList>
            <person name="Fuhrmann N."/>
            <person name="Brasseur M.V."/>
            <person name="Bakowski C.E."/>
            <person name="Podsiadlowski L."/>
            <person name="Prost S."/>
            <person name="Krehenwinkel H."/>
            <person name="Mayer C."/>
        </authorList>
    </citation>
    <scope>NUCLEOTIDE SEQUENCE [LARGE SCALE GENOMIC DNA]</scope>
    <source>
        <strain evidence="1">NO-MEL_2022_Ind0_liver</strain>
    </source>
</reference>
<evidence type="ECO:0000313" key="2">
    <source>
        <dbReference type="Proteomes" id="UP001488805"/>
    </source>
</evidence>
<proteinExistence type="predicted"/>
<gene>
    <name evidence="1" type="ORF">VZT92_010634</name>
</gene>
<sequence>MNLMGVSGSPQSQPLCLSCCCVNSSGCRKRWIRTAAVSQEALIAMALSLPETPDLNPITAAVCVCALCERRGALETGCCWPLCSHESDADPSRVFCCQPPSTAERHTVVLLSW</sequence>
<organism evidence="1 2">
    <name type="scientific">Zoarces viviparus</name>
    <name type="common">Viviparous eelpout</name>
    <name type="synonym">Blennius viviparus</name>
    <dbReference type="NCBI Taxonomy" id="48416"/>
    <lineage>
        <taxon>Eukaryota</taxon>
        <taxon>Metazoa</taxon>
        <taxon>Chordata</taxon>
        <taxon>Craniata</taxon>
        <taxon>Vertebrata</taxon>
        <taxon>Euteleostomi</taxon>
        <taxon>Actinopterygii</taxon>
        <taxon>Neopterygii</taxon>
        <taxon>Teleostei</taxon>
        <taxon>Neoteleostei</taxon>
        <taxon>Acanthomorphata</taxon>
        <taxon>Eupercaria</taxon>
        <taxon>Perciformes</taxon>
        <taxon>Cottioidei</taxon>
        <taxon>Zoarcales</taxon>
        <taxon>Zoarcidae</taxon>
        <taxon>Zoarcinae</taxon>
        <taxon>Zoarces</taxon>
    </lineage>
</organism>
<keyword evidence="2" id="KW-1185">Reference proteome</keyword>
<accession>A0AAW1F9X8</accession>
<dbReference type="Proteomes" id="UP001488805">
    <property type="component" value="Unassembled WGS sequence"/>
</dbReference>
<protein>
    <recommendedName>
        <fullName evidence="3">Secreted protein</fullName>
    </recommendedName>
</protein>
<evidence type="ECO:0008006" key="3">
    <source>
        <dbReference type="Google" id="ProtNLM"/>
    </source>
</evidence>
<name>A0AAW1F9X8_ZOAVI</name>
<comment type="caution">
    <text evidence="1">The sequence shown here is derived from an EMBL/GenBank/DDBJ whole genome shotgun (WGS) entry which is preliminary data.</text>
</comment>
<dbReference type="EMBL" id="JBCEZU010000089">
    <property type="protein sequence ID" value="KAK9531192.1"/>
    <property type="molecule type" value="Genomic_DNA"/>
</dbReference>